<protein>
    <submittedName>
        <fullName evidence="2">Centrosomal protein 350</fullName>
    </submittedName>
</protein>
<dbReference type="GeneTree" id="ENSGT00940000155130"/>
<accession>A0A3P9B5T8</accession>
<dbReference type="AlphaFoldDB" id="A0A3P9B5T8"/>
<feature type="region of interest" description="Disordered" evidence="1">
    <location>
        <begin position="1"/>
        <end position="106"/>
    </location>
</feature>
<dbReference type="Ensembl" id="ENSMZET00005005472.1">
    <property type="protein sequence ID" value="ENSMZEP00005005245.1"/>
    <property type="gene ID" value="ENSMZEG00005003983.1"/>
</dbReference>
<reference evidence="2" key="3">
    <citation type="submission" date="2025-09" db="UniProtKB">
        <authorList>
            <consortium name="Ensembl"/>
        </authorList>
    </citation>
    <scope>IDENTIFICATION</scope>
</reference>
<dbReference type="Proteomes" id="UP000265160">
    <property type="component" value="LG23"/>
</dbReference>
<dbReference type="GO" id="GO:0008017">
    <property type="term" value="F:microtubule binding"/>
    <property type="evidence" value="ECO:0007669"/>
    <property type="project" value="InterPro"/>
</dbReference>
<reference evidence="2" key="2">
    <citation type="submission" date="2025-08" db="UniProtKB">
        <authorList>
            <consortium name="Ensembl"/>
        </authorList>
    </citation>
    <scope>IDENTIFICATION</scope>
</reference>
<evidence type="ECO:0000256" key="1">
    <source>
        <dbReference type="SAM" id="MobiDB-lite"/>
    </source>
</evidence>
<dbReference type="InterPro" id="IPR028750">
    <property type="entry name" value="CEP350/CC187"/>
</dbReference>
<organism evidence="2 3">
    <name type="scientific">Maylandia zebra</name>
    <name type="common">zebra mbuna</name>
    <dbReference type="NCBI Taxonomy" id="106582"/>
    <lineage>
        <taxon>Eukaryota</taxon>
        <taxon>Metazoa</taxon>
        <taxon>Chordata</taxon>
        <taxon>Craniata</taxon>
        <taxon>Vertebrata</taxon>
        <taxon>Euteleostomi</taxon>
        <taxon>Actinopterygii</taxon>
        <taxon>Neopterygii</taxon>
        <taxon>Teleostei</taxon>
        <taxon>Neoteleostei</taxon>
        <taxon>Acanthomorphata</taxon>
        <taxon>Ovalentaria</taxon>
        <taxon>Cichlomorphae</taxon>
        <taxon>Cichliformes</taxon>
        <taxon>Cichlidae</taxon>
        <taxon>African cichlids</taxon>
        <taxon>Pseudocrenilabrinae</taxon>
        <taxon>Haplochromini</taxon>
        <taxon>Maylandia</taxon>
        <taxon>Maylandia zebra complex</taxon>
    </lineage>
</organism>
<keyword evidence="3" id="KW-1185">Reference proteome</keyword>
<evidence type="ECO:0000313" key="2">
    <source>
        <dbReference type="Ensembl" id="ENSMZEP00005005245.1"/>
    </source>
</evidence>
<evidence type="ECO:0000313" key="3">
    <source>
        <dbReference type="Proteomes" id="UP000265160"/>
    </source>
</evidence>
<dbReference type="GO" id="GO:0005813">
    <property type="term" value="C:centrosome"/>
    <property type="evidence" value="ECO:0007669"/>
    <property type="project" value="InterPro"/>
</dbReference>
<feature type="compositionally biased region" description="Basic and acidic residues" evidence="1">
    <location>
        <begin position="95"/>
        <end position="106"/>
    </location>
</feature>
<name>A0A3P9B5T8_9CICH</name>
<proteinExistence type="predicted"/>
<feature type="compositionally biased region" description="Basic and acidic residues" evidence="1">
    <location>
        <begin position="21"/>
        <end position="34"/>
    </location>
</feature>
<reference evidence="2 3" key="1">
    <citation type="journal article" date="2014" name="Nature">
        <title>The genomic substrate for adaptive radiation in African cichlid fish.</title>
        <authorList>
            <person name="Brawand D."/>
            <person name="Wagner C.E."/>
            <person name="Li Y.I."/>
            <person name="Malinsky M."/>
            <person name="Keller I."/>
            <person name="Fan S."/>
            <person name="Simakov O."/>
            <person name="Ng A.Y."/>
            <person name="Lim Z.W."/>
            <person name="Bezault E."/>
            <person name="Turner-Maier J."/>
            <person name="Johnson J."/>
            <person name="Alcazar R."/>
            <person name="Noh H.J."/>
            <person name="Russell P."/>
            <person name="Aken B."/>
            <person name="Alfoldi J."/>
            <person name="Amemiya C."/>
            <person name="Azzouzi N."/>
            <person name="Baroiller J.F."/>
            <person name="Barloy-Hubler F."/>
            <person name="Berlin A."/>
            <person name="Bloomquist R."/>
            <person name="Carleton K.L."/>
            <person name="Conte M.A."/>
            <person name="D'Cotta H."/>
            <person name="Eshel O."/>
            <person name="Gaffney L."/>
            <person name="Galibert F."/>
            <person name="Gante H.F."/>
            <person name="Gnerre S."/>
            <person name="Greuter L."/>
            <person name="Guyon R."/>
            <person name="Haddad N.S."/>
            <person name="Haerty W."/>
            <person name="Harris R.M."/>
            <person name="Hofmann H.A."/>
            <person name="Hourlier T."/>
            <person name="Hulata G."/>
            <person name="Jaffe D.B."/>
            <person name="Lara M."/>
            <person name="Lee A.P."/>
            <person name="MacCallum I."/>
            <person name="Mwaiko S."/>
            <person name="Nikaido M."/>
            <person name="Nishihara H."/>
            <person name="Ozouf-Costaz C."/>
            <person name="Penman D.J."/>
            <person name="Przybylski D."/>
            <person name="Rakotomanga M."/>
            <person name="Renn S.C.P."/>
            <person name="Ribeiro F.J."/>
            <person name="Ron M."/>
            <person name="Salzburger W."/>
            <person name="Sanchez-Pulido L."/>
            <person name="Santos M.E."/>
            <person name="Searle S."/>
            <person name="Sharpe T."/>
            <person name="Swofford R."/>
            <person name="Tan F.J."/>
            <person name="Williams L."/>
            <person name="Young S."/>
            <person name="Yin S."/>
            <person name="Okada N."/>
            <person name="Kocher T.D."/>
            <person name="Miska E.A."/>
            <person name="Lander E.S."/>
            <person name="Venkatesh B."/>
            <person name="Fernald R.D."/>
            <person name="Meyer A."/>
            <person name="Ponting C.P."/>
            <person name="Streelman J.T."/>
            <person name="Lindblad-Toh K."/>
            <person name="Seehausen O."/>
            <person name="Di Palma F."/>
        </authorList>
    </citation>
    <scope>NUCLEOTIDE SEQUENCE</scope>
</reference>
<dbReference type="PANTHER" id="PTHR13958:SF3">
    <property type="entry name" value="CAP-GLY DOMAIN-CONTAINING PROTEIN-RELATED"/>
    <property type="match status" value="1"/>
</dbReference>
<dbReference type="PANTHER" id="PTHR13958">
    <property type="entry name" value="CENTROSOME-ASSOCIATED PROTEIN 350"/>
    <property type="match status" value="1"/>
</dbReference>
<sequence>MSLTLTRRNPLGPTTEEADKDLDSTRSSGRESTEVRYLNDQPALDSIRTKESSPKAQVGMDSQQSSPCIASTPGSFRQEDSTPSTSPGSASQRLENLRRHQPDNKLEKLKERIRRQRQHLEEAAEREKLMGNLEQPLATFVETNDAGTSNKPAAKIRKVAAAPPAPIYKGFNSTETKIRTPDGKVWKEEDFHNLSRELYRDLSKQFAGKHKTLFMSKERRPPKTIRKVHRAAPASDLNPKPAISPASWREGQKLVKMVLGPVPQLPREEDSPHAADLLSRTGENSKLSPNSKEVKLNSIETEKIIRSLLSIKDSPTACQCDFTQLLVE</sequence>
<feature type="compositionally biased region" description="Polar residues" evidence="1">
    <location>
        <begin position="60"/>
        <end position="94"/>
    </location>
</feature>
<dbReference type="GO" id="GO:0034453">
    <property type="term" value="P:microtubule anchoring"/>
    <property type="evidence" value="ECO:0007669"/>
    <property type="project" value="InterPro"/>
</dbReference>